<dbReference type="SUPFAM" id="SSF54534">
    <property type="entry name" value="FKBP-like"/>
    <property type="match status" value="1"/>
</dbReference>
<reference evidence="4 5" key="1">
    <citation type="journal article" date="2012" name="Genome Biol.">
        <title>Genome and low-iron response of an oceanic diatom adapted to chronic iron limitation.</title>
        <authorList>
            <person name="Lommer M."/>
            <person name="Specht M."/>
            <person name="Roy A.S."/>
            <person name="Kraemer L."/>
            <person name="Andreson R."/>
            <person name="Gutowska M.A."/>
            <person name="Wolf J."/>
            <person name="Bergner S.V."/>
            <person name="Schilhabel M.B."/>
            <person name="Klostermeier U.C."/>
            <person name="Beiko R.G."/>
            <person name="Rosenstiel P."/>
            <person name="Hippler M."/>
            <person name="Laroche J."/>
        </authorList>
    </citation>
    <scope>NUCLEOTIDE SEQUENCE [LARGE SCALE GENOMIC DNA]</scope>
    <source>
        <strain evidence="4 5">CCMP1005</strain>
    </source>
</reference>
<evidence type="ECO:0000313" key="5">
    <source>
        <dbReference type="Proteomes" id="UP000266841"/>
    </source>
</evidence>
<protein>
    <recommendedName>
        <fullName evidence="2">Peptidyl-prolyl cis-trans isomerase</fullName>
        <ecNumber evidence="2">5.2.1.8</ecNumber>
    </recommendedName>
</protein>
<keyword evidence="1 2" id="KW-0697">Rotamase</keyword>
<dbReference type="EMBL" id="AGNL01044491">
    <property type="protein sequence ID" value="EJK49727.1"/>
    <property type="molecule type" value="Genomic_DNA"/>
</dbReference>
<accession>K0RSX7</accession>
<dbReference type="AlphaFoldDB" id="K0RSX7"/>
<keyword evidence="5" id="KW-1185">Reference proteome</keyword>
<dbReference type="InterPro" id="IPR046357">
    <property type="entry name" value="PPIase_dom_sf"/>
</dbReference>
<dbReference type="EC" id="5.2.1.8" evidence="2"/>
<feature type="signal peptide" evidence="2">
    <location>
        <begin position="1"/>
        <end position="25"/>
    </location>
</feature>
<organism evidence="4 5">
    <name type="scientific">Thalassiosira oceanica</name>
    <name type="common">Marine diatom</name>
    <dbReference type="NCBI Taxonomy" id="159749"/>
    <lineage>
        <taxon>Eukaryota</taxon>
        <taxon>Sar</taxon>
        <taxon>Stramenopiles</taxon>
        <taxon>Ochrophyta</taxon>
        <taxon>Bacillariophyta</taxon>
        <taxon>Coscinodiscophyceae</taxon>
        <taxon>Thalassiosirophycidae</taxon>
        <taxon>Thalassiosirales</taxon>
        <taxon>Thalassiosiraceae</taxon>
        <taxon>Thalassiosira</taxon>
    </lineage>
</organism>
<dbReference type="InterPro" id="IPR023058">
    <property type="entry name" value="PPIase_PpiC_CS"/>
</dbReference>
<dbReference type="Gene3D" id="3.10.50.40">
    <property type="match status" value="1"/>
</dbReference>
<comment type="caution">
    <text evidence="4">The sequence shown here is derived from an EMBL/GenBank/DDBJ whole genome shotgun (WGS) entry which is preliminary data.</text>
</comment>
<dbReference type="GO" id="GO:0003755">
    <property type="term" value="F:peptidyl-prolyl cis-trans isomerase activity"/>
    <property type="evidence" value="ECO:0007669"/>
    <property type="project" value="UniProtKB-UniRule"/>
</dbReference>
<comment type="catalytic activity">
    <reaction evidence="2">
        <text>[protein]-peptidylproline (omega=180) = [protein]-peptidylproline (omega=0)</text>
        <dbReference type="Rhea" id="RHEA:16237"/>
        <dbReference type="Rhea" id="RHEA-COMP:10747"/>
        <dbReference type="Rhea" id="RHEA-COMP:10748"/>
        <dbReference type="ChEBI" id="CHEBI:83833"/>
        <dbReference type="ChEBI" id="CHEBI:83834"/>
        <dbReference type="EC" id="5.2.1.8"/>
    </reaction>
</comment>
<dbReference type="Proteomes" id="UP000266841">
    <property type="component" value="Unassembled WGS sequence"/>
</dbReference>
<keyword evidence="1 2" id="KW-0413">Isomerase</keyword>
<evidence type="ECO:0000259" key="3">
    <source>
        <dbReference type="PROSITE" id="PS50198"/>
    </source>
</evidence>
<dbReference type="OMA" id="LAPQGYC"/>
<dbReference type="PANTHER" id="PTHR47245:SF2">
    <property type="entry name" value="PEPTIDYL-PROLYL CIS-TRANS ISOMERASE HP_0175-RELATED"/>
    <property type="match status" value="1"/>
</dbReference>
<dbReference type="PROSITE" id="PS01096">
    <property type="entry name" value="PPIC_PPIASE_1"/>
    <property type="match status" value="1"/>
</dbReference>
<gene>
    <name evidence="4" type="ORF">THAOC_31365</name>
</gene>
<feature type="domain" description="PpiC" evidence="3">
    <location>
        <begin position="38"/>
        <end position="146"/>
    </location>
</feature>
<dbReference type="InterPro" id="IPR000297">
    <property type="entry name" value="PPIase_PpiC"/>
</dbReference>
<dbReference type="Pfam" id="PF00639">
    <property type="entry name" value="Rotamase"/>
    <property type="match status" value="1"/>
</dbReference>
<sequence>MFPSIRRALAVIALSILHLVRPTVAFIGVIARDFNALTRKVTAHHILLPKSDEVALSLKQSIRNRVNPPKGSDKEPIYIVDAFSAAAERYSRDEETAVRGGLLGTLAPQGYCRAKELDAACFQVPLGEVCGPIESDYGYHLLLVTERTNCPKLDGQNTRISRALDESVLLEGSDIQESRQVGMILFQQVGFWLGASFAGGIVAELAAKASDIIPTLP</sequence>
<evidence type="ECO:0000313" key="4">
    <source>
        <dbReference type="EMBL" id="EJK49727.1"/>
    </source>
</evidence>
<keyword evidence="2" id="KW-0732">Signal</keyword>
<feature type="chain" id="PRO_5006526865" description="Peptidyl-prolyl cis-trans isomerase" evidence="2">
    <location>
        <begin position="26"/>
        <end position="217"/>
    </location>
</feature>
<dbReference type="eggNOG" id="ENOG502SQ58">
    <property type="taxonomic scope" value="Eukaryota"/>
</dbReference>
<dbReference type="PROSITE" id="PS50198">
    <property type="entry name" value="PPIC_PPIASE_2"/>
    <property type="match status" value="1"/>
</dbReference>
<evidence type="ECO:0000256" key="1">
    <source>
        <dbReference type="PROSITE-ProRule" id="PRU00278"/>
    </source>
</evidence>
<proteinExistence type="predicted"/>
<dbReference type="OrthoDB" id="1911748at2759"/>
<evidence type="ECO:0000256" key="2">
    <source>
        <dbReference type="RuleBase" id="RU363014"/>
    </source>
</evidence>
<dbReference type="InterPro" id="IPR050245">
    <property type="entry name" value="PrsA_foldase"/>
</dbReference>
<dbReference type="PANTHER" id="PTHR47245">
    <property type="entry name" value="PEPTIDYLPROLYL ISOMERASE"/>
    <property type="match status" value="1"/>
</dbReference>
<name>K0RSX7_THAOC</name>